<protein>
    <submittedName>
        <fullName evidence="2">Uncharacterized protein</fullName>
    </submittedName>
</protein>
<feature type="region of interest" description="Disordered" evidence="1">
    <location>
        <begin position="54"/>
        <end position="79"/>
    </location>
</feature>
<proteinExistence type="predicted"/>
<dbReference type="EMBL" id="SIXH01000155">
    <property type="protein sequence ID" value="TBO58215.1"/>
    <property type="molecule type" value="Genomic_DNA"/>
</dbReference>
<evidence type="ECO:0000313" key="3">
    <source>
        <dbReference type="Proteomes" id="UP000292452"/>
    </source>
</evidence>
<dbReference type="RefSeq" id="WP_131124081.1">
    <property type="nucleotide sequence ID" value="NZ_SIXH01000155.1"/>
</dbReference>
<sequence length="79" mass="8724">MGEHLHQRTAFSLLATVWSAGQHHLVEPDDWPDALPATVLGAIHQALAINSDPTMHNFRDTGESREQHSHVASLLAKRP</sequence>
<dbReference type="AlphaFoldDB" id="A0A4Q9HTP3"/>
<gene>
    <name evidence="2" type="ORF">EYS09_18500</name>
</gene>
<comment type="caution">
    <text evidence="2">The sequence shown here is derived from an EMBL/GenBank/DDBJ whole genome shotgun (WGS) entry which is preliminary data.</text>
</comment>
<name>A0A4Q9HTP3_STRKA</name>
<keyword evidence="3" id="KW-1185">Reference proteome</keyword>
<evidence type="ECO:0000256" key="1">
    <source>
        <dbReference type="SAM" id="MobiDB-lite"/>
    </source>
</evidence>
<feature type="compositionally biased region" description="Basic and acidic residues" evidence="1">
    <location>
        <begin position="57"/>
        <end position="69"/>
    </location>
</feature>
<accession>A0A4Q9HTP3</accession>
<evidence type="ECO:0000313" key="2">
    <source>
        <dbReference type="EMBL" id="TBO58215.1"/>
    </source>
</evidence>
<reference evidence="2 3" key="1">
    <citation type="submission" date="2019-02" db="EMBL/GenBank/DDBJ databases">
        <title>Draft Genome Sequence of Streptomyces sp. AM-2504, identified by 16S rRNA comparative analysis as a Streptomyces Kasugaensis strain.</title>
        <authorList>
            <person name="Napolioni V."/>
            <person name="Giuliodori A.M."/>
            <person name="Spurio R."/>
            <person name="Fabbretti A."/>
        </authorList>
    </citation>
    <scope>NUCLEOTIDE SEQUENCE [LARGE SCALE GENOMIC DNA]</scope>
    <source>
        <strain evidence="2 3">AM-2504</strain>
    </source>
</reference>
<dbReference type="Proteomes" id="UP000292452">
    <property type="component" value="Unassembled WGS sequence"/>
</dbReference>
<organism evidence="2 3">
    <name type="scientific">Streptomyces kasugaensis</name>
    <dbReference type="NCBI Taxonomy" id="1946"/>
    <lineage>
        <taxon>Bacteria</taxon>
        <taxon>Bacillati</taxon>
        <taxon>Actinomycetota</taxon>
        <taxon>Actinomycetes</taxon>
        <taxon>Kitasatosporales</taxon>
        <taxon>Streptomycetaceae</taxon>
        <taxon>Streptomyces</taxon>
    </lineage>
</organism>